<dbReference type="AlphaFoldDB" id="A0A9X6Z4Y8"/>
<evidence type="ECO:0000313" key="1">
    <source>
        <dbReference type="EMBL" id="PFB08050.1"/>
    </source>
</evidence>
<dbReference type="Proteomes" id="UP000220397">
    <property type="component" value="Unassembled WGS sequence"/>
</dbReference>
<dbReference type="RefSeq" id="WP_098368881.1">
    <property type="nucleotide sequence ID" value="NZ_JARSYC010000030.1"/>
</dbReference>
<organism evidence="1 2">
    <name type="scientific">Bacillus thuringiensis</name>
    <dbReference type="NCBI Taxonomy" id="1428"/>
    <lineage>
        <taxon>Bacteria</taxon>
        <taxon>Bacillati</taxon>
        <taxon>Bacillota</taxon>
        <taxon>Bacilli</taxon>
        <taxon>Bacillales</taxon>
        <taxon>Bacillaceae</taxon>
        <taxon>Bacillus</taxon>
        <taxon>Bacillus cereus group</taxon>
    </lineage>
</organism>
<evidence type="ECO:0000313" key="2">
    <source>
        <dbReference type="Proteomes" id="UP000220397"/>
    </source>
</evidence>
<comment type="caution">
    <text evidence="1">The sequence shown here is derived from an EMBL/GenBank/DDBJ whole genome shotgun (WGS) entry which is preliminary data.</text>
</comment>
<proteinExistence type="predicted"/>
<dbReference type="EMBL" id="NTUS01000026">
    <property type="protein sequence ID" value="PFB08050.1"/>
    <property type="molecule type" value="Genomic_DNA"/>
</dbReference>
<accession>A0A9X6Z4Y8</accession>
<reference evidence="1 2" key="1">
    <citation type="submission" date="2017-09" db="EMBL/GenBank/DDBJ databases">
        <title>Large-scale bioinformatics analysis of Bacillus genomes uncovers conserved roles of natural products in bacterial physiology.</title>
        <authorList>
            <consortium name="Agbiome Team Llc"/>
            <person name="Bleich R.M."/>
            <person name="Kirk G.J."/>
            <person name="Santa Maria K.C."/>
            <person name="Allen S.E."/>
            <person name="Farag S."/>
            <person name="Shank E.A."/>
            <person name="Bowers A."/>
        </authorList>
    </citation>
    <scope>NUCLEOTIDE SEQUENCE [LARGE SCALE GENOMIC DNA]</scope>
    <source>
        <strain evidence="1 2">AFS015413</strain>
    </source>
</reference>
<sequence length="347" mass="40292">MNEQLLTKEEFALKITDKSNINGIHRLGNTLVIGSKNTGKTTEMLPLMAQQDINNKECGATFIVGRKDISCMLYGMAKKAKRKVVFLKPSIDEKARKILEFKSYEYNRVKEEVIDYEEVISKKMIVIIDMEYVVNGDDGIRATAMLLSQLQLSMQVNEDAKVSPHFVYIDDSQYYLPFVELLLSCGDDYCIGSTLFMQSKKQMIDERGDYEAILEPNINNFVFMNSLIYEDSIYYQKQQVYYSYKEFVGRGRNEIICETKNEKGERSVVLGILNLVEDAEDCMRIGLNHKKKMMKKMPKIEREQGAEKIVQLQEKQKPIQKSIEAIHQRKSKKKQFLQTDFESDEEY</sequence>
<protein>
    <submittedName>
        <fullName evidence="1">Uncharacterized protein</fullName>
    </submittedName>
</protein>
<name>A0A9X6Z4Y8_BACTU</name>
<gene>
    <name evidence="1" type="ORF">CN398_10035</name>
</gene>